<dbReference type="InterPro" id="IPR056884">
    <property type="entry name" value="NPHP3-like_N"/>
</dbReference>
<accession>A0A9P6JSL2</accession>
<evidence type="ECO:0000313" key="3">
    <source>
        <dbReference type="EMBL" id="KAF9530645.1"/>
    </source>
</evidence>
<sequence>MDYLLPSIAYQVAINLPGMREIVNRAMLAEPALPSKSIDVQLACLIISPPVEWAKGSHFQHAPTVFIDGLDECNTIDGQLAVLNLITQSLLDHHVPLRFVVASRPELHIRDHFDQARLSNISKSYQVPNNDDEMIIYVESKFDAIFEQRARIMKAENIDKPWPSANQISQLVRRASGQYVFLDTIFRFVDAHRFSPADRLNTVLRRLADPSVFTEMDIVCSLILEKCPNEYWDLVKAIVEARLFYQPKYDNEFHKDTITMSYIAEIYGCSTPQLHLAADSVAAVIKLQEDDESNFYPSFHHLSFYEFLTNKKCSGVFFVDPQVVRKRWKSCIQQTFKKAHSGEWVLTIGVKSHKEADSQS</sequence>
<evidence type="ECO:0000313" key="4">
    <source>
        <dbReference type="Proteomes" id="UP000807306"/>
    </source>
</evidence>
<evidence type="ECO:0000256" key="1">
    <source>
        <dbReference type="ARBA" id="ARBA00022737"/>
    </source>
</evidence>
<proteinExistence type="predicted"/>
<feature type="domain" description="Nephrocystin 3-like N-terminal" evidence="2">
    <location>
        <begin position="3"/>
        <end position="104"/>
    </location>
</feature>
<dbReference type="OrthoDB" id="4760524at2759"/>
<organism evidence="3 4">
    <name type="scientific">Crepidotus variabilis</name>
    <dbReference type="NCBI Taxonomy" id="179855"/>
    <lineage>
        <taxon>Eukaryota</taxon>
        <taxon>Fungi</taxon>
        <taxon>Dikarya</taxon>
        <taxon>Basidiomycota</taxon>
        <taxon>Agaricomycotina</taxon>
        <taxon>Agaricomycetes</taxon>
        <taxon>Agaricomycetidae</taxon>
        <taxon>Agaricales</taxon>
        <taxon>Agaricineae</taxon>
        <taxon>Crepidotaceae</taxon>
        <taxon>Crepidotus</taxon>
    </lineage>
</organism>
<dbReference type="Pfam" id="PF24883">
    <property type="entry name" value="NPHP3_N"/>
    <property type="match status" value="1"/>
</dbReference>
<dbReference type="Proteomes" id="UP000807306">
    <property type="component" value="Unassembled WGS sequence"/>
</dbReference>
<keyword evidence="1" id="KW-0677">Repeat</keyword>
<protein>
    <recommendedName>
        <fullName evidence="2">Nephrocystin 3-like N-terminal domain-containing protein</fullName>
    </recommendedName>
</protein>
<comment type="caution">
    <text evidence="3">The sequence shown here is derived from an EMBL/GenBank/DDBJ whole genome shotgun (WGS) entry which is preliminary data.</text>
</comment>
<reference evidence="3" key="1">
    <citation type="submission" date="2020-11" db="EMBL/GenBank/DDBJ databases">
        <authorList>
            <consortium name="DOE Joint Genome Institute"/>
            <person name="Ahrendt S."/>
            <person name="Riley R."/>
            <person name="Andreopoulos W."/>
            <person name="Labutti K."/>
            <person name="Pangilinan J."/>
            <person name="Ruiz-Duenas F.J."/>
            <person name="Barrasa J.M."/>
            <person name="Sanchez-Garcia M."/>
            <person name="Camarero S."/>
            <person name="Miyauchi S."/>
            <person name="Serrano A."/>
            <person name="Linde D."/>
            <person name="Babiker R."/>
            <person name="Drula E."/>
            <person name="Ayuso-Fernandez I."/>
            <person name="Pacheco R."/>
            <person name="Padilla G."/>
            <person name="Ferreira P."/>
            <person name="Barriuso J."/>
            <person name="Kellner H."/>
            <person name="Castanera R."/>
            <person name="Alfaro M."/>
            <person name="Ramirez L."/>
            <person name="Pisabarro A.G."/>
            <person name="Kuo A."/>
            <person name="Tritt A."/>
            <person name="Lipzen A."/>
            <person name="He G."/>
            <person name="Yan M."/>
            <person name="Ng V."/>
            <person name="Cullen D."/>
            <person name="Martin F."/>
            <person name="Rosso M.-N."/>
            <person name="Henrissat B."/>
            <person name="Hibbett D."/>
            <person name="Martinez A.T."/>
            <person name="Grigoriev I.V."/>
        </authorList>
    </citation>
    <scope>NUCLEOTIDE SEQUENCE</scope>
    <source>
        <strain evidence="3">CBS 506.95</strain>
    </source>
</reference>
<dbReference type="EMBL" id="MU157839">
    <property type="protein sequence ID" value="KAF9530645.1"/>
    <property type="molecule type" value="Genomic_DNA"/>
</dbReference>
<evidence type="ECO:0000259" key="2">
    <source>
        <dbReference type="Pfam" id="PF24883"/>
    </source>
</evidence>
<keyword evidence="4" id="KW-1185">Reference proteome</keyword>
<gene>
    <name evidence="3" type="ORF">CPB83DRAFT_171889</name>
</gene>
<name>A0A9P6JSL2_9AGAR</name>
<dbReference type="AlphaFoldDB" id="A0A9P6JSL2"/>